<accession>A0ABV6LGQ0</accession>
<dbReference type="EMBL" id="JBHLTS010000079">
    <property type="protein sequence ID" value="MFC0518662.1"/>
    <property type="molecule type" value="Genomic_DNA"/>
</dbReference>
<gene>
    <name evidence="2" type="ORF">ACFFGT_30890</name>
</gene>
<comment type="caution">
    <text evidence="2">The sequence shown here is derived from an EMBL/GenBank/DDBJ whole genome shotgun (WGS) entry which is preliminary data.</text>
</comment>
<dbReference type="Proteomes" id="UP001589828">
    <property type="component" value="Unassembled WGS sequence"/>
</dbReference>
<keyword evidence="3" id="KW-1185">Reference proteome</keyword>
<evidence type="ECO:0000313" key="2">
    <source>
        <dbReference type="EMBL" id="MFC0518662.1"/>
    </source>
</evidence>
<evidence type="ECO:0000313" key="3">
    <source>
        <dbReference type="Proteomes" id="UP001589828"/>
    </source>
</evidence>
<protein>
    <recommendedName>
        <fullName evidence="4">DUF2271 domain-containing protein</fullName>
    </recommendedName>
</protein>
<sequence>MKIQITVALILSLMLGVSLSGNAQAKKRANEDTENWRYELEVVGTGVEGTYLVKVWSYSKKPVIAIEQSKKNAVHGVIFKGFAGKQGIEGKPPLVTNVNIEQEKQEFFNDFFSDGGKYMKFVNLTTDGAVAAEDRLKIGKEYKVGVVVSVNVELLRKDLEDAGIVKSLNSGF</sequence>
<organism evidence="2 3">
    <name type="scientific">Mucilaginibacter angelicae</name>
    <dbReference type="NCBI Taxonomy" id="869718"/>
    <lineage>
        <taxon>Bacteria</taxon>
        <taxon>Pseudomonadati</taxon>
        <taxon>Bacteroidota</taxon>
        <taxon>Sphingobacteriia</taxon>
        <taxon>Sphingobacteriales</taxon>
        <taxon>Sphingobacteriaceae</taxon>
        <taxon>Mucilaginibacter</taxon>
    </lineage>
</organism>
<reference evidence="2 3" key="1">
    <citation type="submission" date="2024-09" db="EMBL/GenBank/DDBJ databases">
        <authorList>
            <person name="Sun Q."/>
            <person name="Mori K."/>
        </authorList>
    </citation>
    <scope>NUCLEOTIDE SEQUENCE [LARGE SCALE GENOMIC DNA]</scope>
    <source>
        <strain evidence="2 3">NCAIM B.02415</strain>
    </source>
</reference>
<evidence type="ECO:0008006" key="4">
    <source>
        <dbReference type="Google" id="ProtNLM"/>
    </source>
</evidence>
<dbReference type="RefSeq" id="WP_377026374.1">
    <property type="nucleotide sequence ID" value="NZ_JBHLTS010000079.1"/>
</dbReference>
<feature type="signal peptide" evidence="1">
    <location>
        <begin position="1"/>
        <end position="23"/>
    </location>
</feature>
<name>A0ABV6LGQ0_9SPHI</name>
<feature type="chain" id="PRO_5047499143" description="DUF2271 domain-containing protein" evidence="1">
    <location>
        <begin position="24"/>
        <end position="172"/>
    </location>
</feature>
<keyword evidence="1" id="KW-0732">Signal</keyword>
<proteinExistence type="predicted"/>
<evidence type="ECO:0000256" key="1">
    <source>
        <dbReference type="SAM" id="SignalP"/>
    </source>
</evidence>